<feature type="active site" description="Tele-phosphohistidine intermediate" evidence="5">
    <location>
        <position position="78"/>
    </location>
</feature>
<evidence type="ECO:0000256" key="5">
    <source>
        <dbReference type="PIRSR" id="PIRSR000699-1"/>
    </source>
</evidence>
<dbReference type="PANTHER" id="PTHR34382:SF7">
    <property type="entry name" value="PTS SYSTEM N,N'-DIACETYLCHITOBIOSE-SPECIFIC EIIA COMPONENT"/>
    <property type="match status" value="1"/>
</dbReference>
<dbReference type="RefSeq" id="WP_160802579.1">
    <property type="nucleotide sequence ID" value="NZ_WUUL01000012.1"/>
</dbReference>
<dbReference type="InterPro" id="IPR036542">
    <property type="entry name" value="PTS_IIA_lac/cel_sf"/>
</dbReference>
<dbReference type="Pfam" id="PF02255">
    <property type="entry name" value="PTS_IIA"/>
    <property type="match status" value="1"/>
</dbReference>
<proteinExistence type="predicted"/>
<dbReference type="SUPFAM" id="SSF46973">
    <property type="entry name" value="Enzyme IIa from lactose specific PTS, IIa-lac"/>
    <property type="match status" value="1"/>
</dbReference>
<dbReference type="PIRSF" id="PIRSF000699">
    <property type="entry name" value="PTS_IILac_III"/>
    <property type="match status" value="1"/>
</dbReference>
<dbReference type="GO" id="GO:0046872">
    <property type="term" value="F:metal ion binding"/>
    <property type="evidence" value="ECO:0007669"/>
    <property type="project" value="UniProtKB-KW"/>
</dbReference>
<comment type="cofactor">
    <cofactor evidence="6">
        <name>Mg(2+)</name>
        <dbReference type="ChEBI" id="CHEBI:18420"/>
    </cofactor>
    <text evidence="6">Binds 1 Mg(2+) ion per trimer.</text>
</comment>
<accession>A0A6I4W374</accession>
<dbReference type="CDD" id="cd00215">
    <property type="entry name" value="PTS_IIA_lac"/>
    <property type="match status" value="1"/>
</dbReference>
<evidence type="ECO:0000313" key="9">
    <source>
        <dbReference type="Proteomes" id="UP000430692"/>
    </source>
</evidence>
<dbReference type="GO" id="GO:0009401">
    <property type="term" value="P:phosphoenolpyruvate-dependent sugar phosphotransferase system"/>
    <property type="evidence" value="ECO:0007669"/>
    <property type="project" value="UniProtKB-KW"/>
</dbReference>
<comment type="caution">
    <text evidence="8">The sequence shown here is derived from an EMBL/GenBank/DDBJ whole genome shotgun (WGS) entry which is preliminary data.</text>
</comment>
<evidence type="ECO:0000256" key="1">
    <source>
        <dbReference type="ARBA" id="ARBA00022448"/>
    </source>
</evidence>
<dbReference type="InterPro" id="IPR003188">
    <property type="entry name" value="PTS_IIA_lac/cel"/>
</dbReference>
<dbReference type="PANTHER" id="PTHR34382">
    <property type="entry name" value="PTS SYSTEM N,N'-DIACETYLCHITOBIOSE-SPECIFIC EIIA COMPONENT"/>
    <property type="match status" value="1"/>
</dbReference>
<feature type="binding site" evidence="6">
    <location>
        <position position="81"/>
    </location>
    <ligand>
        <name>Mg(2+)</name>
        <dbReference type="ChEBI" id="CHEBI:18420"/>
        <note>ligand shared between all trimeric partners</note>
    </ligand>
</feature>
<dbReference type="GO" id="GO:0016740">
    <property type="term" value="F:transferase activity"/>
    <property type="evidence" value="ECO:0007669"/>
    <property type="project" value="UniProtKB-KW"/>
</dbReference>
<feature type="modified residue" description="Phosphohistidine; by HPr" evidence="7">
    <location>
        <position position="78"/>
    </location>
</feature>
<protein>
    <submittedName>
        <fullName evidence="8">PTS lactose/cellobiose transporter subunit IIA</fullName>
    </submittedName>
</protein>
<organism evidence="8 9">
    <name type="scientific">Shimazuella alba</name>
    <dbReference type="NCBI Taxonomy" id="2690964"/>
    <lineage>
        <taxon>Bacteria</taxon>
        <taxon>Bacillati</taxon>
        <taxon>Bacillota</taxon>
        <taxon>Bacilli</taxon>
        <taxon>Bacillales</taxon>
        <taxon>Thermoactinomycetaceae</taxon>
        <taxon>Shimazuella</taxon>
    </lineage>
</organism>
<keyword evidence="3" id="KW-0808">Transferase</keyword>
<evidence type="ECO:0000313" key="8">
    <source>
        <dbReference type="EMBL" id="MXQ55234.1"/>
    </source>
</evidence>
<evidence type="ECO:0000256" key="6">
    <source>
        <dbReference type="PIRSR" id="PIRSR000699-2"/>
    </source>
</evidence>
<evidence type="ECO:0000256" key="2">
    <source>
        <dbReference type="ARBA" id="ARBA00022597"/>
    </source>
</evidence>
<dbReference type="Proteomes" id="UP000430692">
    <property type="component" value="Unassembled WGS sequence"/>
</dbReference>
<keyword evidence="4" id="KW-0598">Phosphotransferase system</keyword>
<name>A0A6I4W374_9BACL</name>
<evidence type="ECO:0000256" key="7">
    <source>
        <dbReference type="PROSITE-ProRule" id="PRU00418"/>
    </source>
</evidence>
<keyword evidence="9" id="KW-1185">Reference proteome</keyword>
<evidence type="ECO:0000256" key="4">
    <source>
        <dbReference type="ARBA" id="ARBA00022683"/>
    </source>
</evidence>
<keyword evidence="6" id="KW-0479">Metal-binding</keyword>
<dbReference type="AlphaFoldDB" id="A0A6I4W374"/>
<dbReference type="EMBL" id="WUUL01000012">
    <property type="protein sequence ID" value="MXQ55234.1"/>
    <property type="molecule type" value="Genomic_DNA"/>
</dbReference>
<sequence>MDYSETIEIAFKIISSAGDAQSLLFQAIQDAKLGKAAEADQKMDDANDLLLQAHHSQTQLITEEAQGNKGEYSIIMVHAQDHLMNAIMMQRLTNEFCELYLRLDKERERDE</sequence>
<gene>
    <name evidence="8" type="ORF">GSM42_16240</name>
</gene>
<dbReference type="Gene3D" id="1.20.58.80">
    <property type="entry name" value="Phosphotransferase system, lactose/cellobiose-type IIA subunit"/>
    <property type="match status" value="1"/>
</dbReference>
<reference evidence="8 9" key="1">
    <citation type="submission" date="2019-12" db="EMBL/GenBank/DDBJ databases">
        <title>Whole-genome analyses of novel actinobacteria.</title>
        <authorList>
            <person name="Sahin N."/>
            <person name="Saygin H."/>
        </authorList>
    </citation>
    <scope>NUCLEOTIDE SEQUENCE [LARGE SCALE GENOMIC DNA]</scope>
    <source>
        <strain evidence="8 9">KC615</strain>
    </source>
</reference>
<evidence type="ECO:0000256" key="3">
    <source>
        <dbReference type="ARBA" id="ARBA00022679"/>
    </source>
</evidence>
<keyword evidence="6" id="KW-0460">Magnesium</keyword>
<dbReference type="PROSITE" id="PS51095">
    <property type="entry name" value="PTS_EIIA_TYPE_3"/>
    <property type="match status" value="1"/>
</dbReference>
<keyword evidence="2" id="KW-0762">Sugar transport</keyword>
<keyword evidence="1" id="KW-0813">Transport</keyword>